<evidence type="ECO:0000313" key="3">
    <source>
        <dbReference type="Proteomes" id="UP000000322"/>
    </source>
</evidence>
<gene>
    <name evidence="2" type="ordered locus">Sked_01240</name>
</gene>
<dbReference type="Proteomes" id="UP000000322">
    <property type="component" value="Chromosome"/>
</dbReference>
<feature type="signal peptide" evidence="1">
    <location>
        <begin position="1"/>
        <end position="43"/>
    </location>
</feature>
<proteinExistence type="predicted"/>
<dbReference type="EMBL" id="CP001819">
    <property type="protein sequence ID" value="ACZ20096.1"/>
    <property type="molecule type" value="Genomic_DNA"/>
</dbReference>
<evidence type="ECO:0000313" key="2">
    <source>
        <dbReference type="EMBL" id="ACZ20096.1"/>
    </source>
</evidence>
<accession>D1BIQ4</accession>
<name>D1BIQ4_SANKS</name>
<protein>
    <submittedName>
        <fullName evidence="2">Uncharacterized protein</fullName>
    </submittedName>
</protein>
<reference evidence="2 3" key="1">
    <citation type="journal article" date="2009" name="Stand. Genomic Sci.">
        <title>Complete genome sequence of Sanguibacter keddieii type strain (ST-74).</title>
        <authorList>
            <person name="Ivanova N."/>
            <person name="Sikorski J."/>
            <person name="Sims D."/>
            <person name="Brettin T."/>
            <person name="Detter J.C."/>
            <person name="Han C."/>
            <person name="Lapidus A."/>
            <person name="Copeland A."/>
            <person name="Glavina Del Rio T."/>
            <person name="Nolan M."/>
            <person name="Chen F."/>
            <person name="Lucas S."/>
            <person name="Tice H."/>
            <person name="Cheng J.F."/>
            <person name="Bruce D."/>
            <person name="Goodwin L."/>
            <person name="Pitluck S."/>
            <person name="Pati A."/>
            <person name="Mavromatis K."/>
            <person name="Chen A."/>
            <person name="Palaniappan K."/>
            <person name="D'haeseleer P."/>
            <person name="Chain P."/>
            <person name="Bristow J."/>
            <person name="Eisen J.A."/>
            <person name="Markowitz V."/>
            <person name="Hugenholtz P."/>
            <person name="Goker M."/>
            <person name="Pukall R."/>
            <person name="Klenk H.P."/>
            <person name="Kyrpides N.C."/>
        </authorList>
    </citation>
    <scope>NUCLEOTIDE SEQUENCE [LARGE SCALE GENOMIC DNA]</scope>
    <source>
        <strain evidence="3">ATCC 51767 / DSM 10542 / NCFB 3025 / ST-74</strain>
    </source>
</reference>
<dbReference type="KEGG" id="ske:Sked_01240"/>
<keyword evidence="1" id="KW-0732">Signal</keyword>
<evidence type="ECO:0000256" key="1">
    <source>
        <dbReference type="SAM" id="SignalP"/>
    </source>
</evidence>
<dbReference type="HOGENOM" id="CLU_1641478_0_0_11"/>
<sequence length="173" mass="17710">MWSQAALSKMMQNRDMTSKTTRIAAASLLALTLPLVQGTAAHAEVRPATIVPVRSQTEVVTRDITLAAVVSLSLPATVRVQVDSAIMSAQAATSAAQSAITAVDTADAFSLWTAQASLQDARTALDAASAELRHVTSTVAGVDPDVSAALGALQTDIDVLRGVRSGDAVASAV</sequence>
<organism evidence="2 3">
    <name type="scientific">Sanguibacter keddieii (strain ATCC 51767 / DSM 10542 / NCFB 3025 / ST-74)</name>
    <dbReference type="NCBI Taxonomy" id="446469"/>
    <lineage>
        <taxon>Bacteria</taxon>
        <taxon>Bacillati</taxon>
        <taxon>Actinomycetota</taxon>
        <taxon>Actinomycetes</taxon>
        <taxon>Micrococcales</taxon>
        <taxon>Sanguibacteraceae</taxon>
        <taxon>Sanguibacter</taxon>
    </lineage>
</organism>
<dbReference type="AlphaFoldDB" id="D1BIQ4"/>
<keyword evidence="3" id="KW-1185">Reference proteome</keyword>
<feature type="chain" id="PRO_5038440854" evidence="1">
    <location>
        <begin position="44"/>
        <end position="173"/>
    </location>
</feature>